<dbReference type="EMBL" id="RLIH01000005">
    <property type="protein sequence ID" value="RVU54966.1"/>
    <property type="molecule type" value="Genomic_DNA"/>
</dbReference>
<reference evidence="2 3" key="1">
    <citation type="submission" date="2018-11" db="EMBL/GenBank/DDBJ databases">
        <title>Genome sequencing and assembly of Anaerosphaera sp. nov., GS7-6-2.</title>
        <authorList>
            <person name="Rettenmaier R."/>
            <person name="Liebl W."/>
            <person name="Zverlov V."/>
        </authorList>
    </citation>
    <scope>NUCLEOTIDE SEQUENCE [LARGE SCALE GENOMIC DNA]</scope>
    <source>
        <strain evidence="2 3">GS7-6-2</strain>
    </source>
</reference>
<sequence>MLLSAIGDSIVKGFGVGEENSFVYFKKNNLKTLNLGENGATSQECLRQLAYIDGDLVLIYVGINDFLLNYSLNKTIENIVKITDCVKKKGKKIILCSPHRISGDATEGWCNSSTFISANHKLKNFNLILKGIAFKDNYYFIDYYNLLNKVENYDNLFFDGIHPTKETHNLMRKELMRVIGDFCV</sequence>
<dbReference type="Pfam" id="PF13472">
    <property type="entry name" value="Lipase_GDSL_2"/>
    <property type="match status" value="1"/>
</dbReference>
<dbReference type="Gene3D" id="3.40.50.1110">
    <property type="entry name" value="SGNH hydrolase"/>
    <property type="match status" value="1"/>
</dbReference>
<dbReference type="InterPro" id="IPR051532">
    <property type="entry name" value="Ester_Hydrolysis_Enzymes"/>
</dbReference>
<dbReference type="InterPro" id="IPR013830">
    <property type="entry name" value="SGNH_hydro"/>
</dbReference>
<feature type="domain" description="SGNH hydrolase-type esterase" evidence="1">
    <location>
        <begin position="5"/>
        <end position="168"/>
    </location>
</feature>
<keyword evidence="3" id="KW-1185">Reference proteome</keyword>
<dbReference type="PANTHER" id="PTHR30383:SF5">
    <property type="entry name" value="SGNH HYDROLASE-TYPE ESTERASE DOMAIN-CONTAINING PROTEIN"/>
    <property type="match status" value="1"/>
</dbReference>
<dbReference type="OrthoDB" id="2513075at2"/>
<accession>A0A437S7E2</accession>
<evidence type="ECO:0000259" key="1">
    <source>
        <dbReference type="Pfam" id="PF13472"/>
    </source>
</evidence>
<dbReference type="GO" id="GO:0004622">
    <property type="term" value="F:phosphatidylcholine lysophospholipase activity"/>
    <property type="evidence" value="ECO:0007669"/>
    <property type="project" value="TreeGrafter"/>
</dbReference>
<proteinExistence type="predicted"/>
<comment type="caution">
    <text evidence="2">The sequence shown here is derived from an EMBL/GenBank/DDBJ whole genome shotgun (WGS) entry which is preliminary data.</text>
</comment>
<dbReference type="Proteomes" id="UP000288812">
    <property type="component" value="Unassembled WGS sequence"/>
</dbReference>
<evidence type="ECO:0000313" key="2">
    <source>
        <dbReference type="EMBL" id="RVU54966.1"/>
    </source>
</evidence>
<evidence type="ECO:0000313" key="3">
    <source>
        <dbReference type="Proteomes" id="UP000288812"/>
    </source>
</evidence>
<name>A0A437S7E2_9FIRM</name>
<dbReference type="AlphaFoldDB" id="A0A437S7E2"/>
<organism evidence="2 3">
    <name type="scientific">Anaerosphaera multitolerans</name>
    <dbReference type="NCBI Taxonomy" id="2487351"/>
    <lineage>
        <taxon>Bacteria</taxon>
        <taxon>Bacillati</taxon>
        <taxon>Bacillota</taxon>
        <taxon>Tissierellia</taxon>
        <taxon>Tissierellales</taxon>
        <taxon>Peptoniphilaceae</taxon>
        <taxon>Anaerosphaera</taxon>
    </lineage>
</organism>
<gene>
    <name evidence="2" type="ORF">EF514_05110</name>
</gene>
<dbReference type="InterPro" id="IPR036514">
    <property type="entry name" value="SGNH_hydro_sf"/>
</dbReference>
<protein>
    <recommendedName>
        <fullName evidence="1">SGNH hydrolase-type esterase domain-containing protein</fullName>
    </recommendedName>
</protein>
<dbReference type="PANTHER" id="PTHR30383">
    <property type="entry name" value="THIOESTERASE 1/PROTEASE 1/LYSOPHOSPHOLIPASE L1"/>
    <property type="match status" value="1"/>
</dbReference>
<dbReference type="RefSeq" id="WP_127724348.1">
    <property type="nucleotide sequence ID" value="NZ_RLIH01000005.1"/>
</dbReference>
<dbReference type="SUPFAM" id="SSF52266">
    <property type="entry name" value="SGNH hydrolase"/>
    <property type="match status" value="1"/>
</dbReference>